<dbReference type="EMBL" id="CP003659">
    <property type="protein sequence ID" value="AFZ60898.1"/>
    <property type="molecule type" value="Genomic_DNA"/>
</dbReference>
<evidence type="ECO:0000313" key="2">
    <source>
        <dbReference type="Proteomes" id="UP000010474"/>
    </source>
</evidence>
<organism evidence="1 2">
    <name type="scientific">Anabaena cylindrica (strain ATCC 27899 / PCC 7122)</name>
    <dbReference type="NCBI Taxonomy" id="272123"/>
    <lineage>
        <taxon>Bacteria</taxon>
        <taxon>Bacillati</taxon>
        <taxon>Cyanobacteriota</taxon>
        <taxon>Cyanophyceae</taxon>
        <taxon>Nostocales</taxon>
        <taxon>Nostocaceae</taxon>
        <taxon>Anabaena</taxon>
    </lineage>
</organism>
<gene>
    <name evidence="1" type="ordered locus">Anacy_5589</name>
</gene>
<keyword evidence="2" id="KW-1185">Reference proteome</keyword>
<name>K9ZNT0_ANACC</name>
<protein>
    <recommendedName>
        <fullName evidence="3">DUF2997 domain-containing protein</fullName>
    </recommendedName>
</protein>
<dbReference type="InterPro" id="IPR021375">
    <property type="entry name" value="DUF2997"/>
</dbReference>
<dbReference type="HOGENOM" id="CLU_180396_0_0_3"/>
<dbReference type="Pfam" id="PF11211">
    <property type="entry name" value="DUF2997"/>
    <property type="match status" value="1"/>
</dbReference>
<accession>K9ZNT0</accession>
<dbReference type="Proteomes" id="UP000010474">
    <property type="component" value="Chromosome"/>
</dbReference>
<evidence type="ECO:0008006" key="3">
    <source>
        <dbReference type="Google" id="ProtNLM"/>
    </source>
</evidence>
<evidence type="ECO:0000313" key="1">
    <source>
        <dbReference type="EMBL" id="AFZ60898.1"/>
    </source>
</evidence>
<dbReference type="PATRIC" id="fig|272123.3.peg.6046"/>
<proteinExistence type="predicted"/>
<sequence>MTNSASAGRLKRTIEVGFHSMETLEFIIYPDGRVQETVTGIVGNSCAEVTAAIEAQLGQVLNQQPTSEFFANNNVQESAVVNTQTAFSEW</sequence>
<dbReference type="eggNOG" id="ENOG5032Z0M">
    <property type="taxonomic scope" value="Bacteria"/>
</dbReference>
<reference evidence="2" key="1">
    <citation type="journal article" date="2013" name="Proc. Natl. Acad. Sci. U.S.A.">
        <title>Improving the coverage of the cyanobacterial phylum using diversity-driven genome sequencing.</title>
        <authorList>
            <person name="Shih P.M."/>
            <person name="Wu D."/>
            <person name="Latifi A."/>
            <person name="Axen S.D."/>
            <person name="Fewer D.P."/>
            <person name="Talla E."/>
            <person name="Calteau A."/>
            <person name="Cai F."/>
            <person name="Tandeau de Marsac N."/>
            <person name="Rippka R."/>
            <person name="Herdman M."/>
            <person name="Sivonen K."/>
            <person name="Coursin T."/>
            <person name="Laurent T."/>
            <person name="Goodwin L."/>
            <person name="Nolan M."/>
            <person name="Davenport K.W."/>
            <person name="Han C.S."/>
            <person name="Rubin E.M."/>
            <person name="Eisen J.A."/>
            <person name="Woyke T."/>
            <person name="Gugger M."/>
            <person name="Kerfeld C.A."/>
        </authorList>
    </citation>
    <scope>NUCLEOTIDE SEQUENCE [LARGE SCALE GENOMIC DNA]</scope>
    <source>
        <strain evidence="2">ATCC 27899 / PCC 7122</strain>
    </source>
</reference>
<dbReference type="KEGG" id="acy:Anacy_5589"/>
<dbReference type="STRING" id="272123.Anacy_5589"/>
<dbReference type="AlphaFoldDB" id="K9ZNT0"/>